<dbReference type="PROSITE" id="PS52016">
    <property type="entry name" value="TONB_DEPENDENT_REC_3"/>
    <property type="match status" value="1"/>
</dbReference>
<dbReference type="NCBIfam" id="TIGR04056">
    <property type="entry name" value="OMP_RagA_SusC"/>
    <property type="match status" value="1"/>
</dbReference>
<dbReference type="Gene3D" id="2.60.40.1120">
    <property type="entry name" value="Carboxypeptidase-like, regulatory domain"/>
    <property type="match status" value="1"/>
</dbReference>
<dbReference type="SUPFAM" id="SSF56935">
    <property type="entry name" value="Porins"/>
    <property type="match status" value="1"/>
</dbReference>
<dbReference type="EMBL" id="JABKKJ010000003">
    <property type="protein sequence ID" value="NPE24480.1"/>
    <property type="molecule type" value="Genomic_DNA"/>
</dbReference>
<evidence type="ECO:0000256" key="8">
    <source>
        <dbReference type="PROSITE-ProRule" id="PRU01360"/>
    </source>
</evidence>
<evidence type="ECO:0000259" key="11">
    <source>
        <dbReference type="Pfam" id="PF00593"/>
    </source>
</evidence>
<keyword evidence="6 8" id="KW-0472">Membrane</keyword>
<evidence type="ECO:0000256" key="3">
    <source>
        <dbReference type="ARBA" id="ARBA00022452"/>
    </source>
</evidence>
<dbReference type="Gene3D" id="2.170.130.10">
    <property type="entry name" value="TonB-dependent receptor, plug domain"/>
    <property type="match status" value="1"/>
</dbReference>
<reference evidence="13 14" key="1">
    <citation type="submission" date="2020-05" db="EMBL/GenBank/DDBJ databases">
        <title>Distinct polysaccharide utilization as determinants for interspecies competition between intestinal Prevotella spp.</title>
        <authorList>
            <person name="Galvez E.J.C."/>
            <person name="Iljazovic A."/>
            <person name="Strowig T."/>
        </authorList>
    </citation>
    <scope>NUCLEOTIDE SEQUENCE [LARGE SCALE GENOMIC DNA]</scope>
    <source>
        <strain evidence="13 14">PCHR</strain>
    </source>
</reference>
<keyword evidence="13" id="KW-0675">Receptor</keyword>
<keyword evidence="7 8" id="KW-0998">Cell outer membrane</keyword>
<dbReference type="InterPro" id="IPR012910">
    <property type="entry name" value="Plug_dom"/>
</dbReference>
<feature type="domain" description="TonB-dependent receptor-like beta-barrel" evidence="11">
    <location>
        <begin position="381"/>
        <end position="743"/>
    </location>
</feature>
<evidence type="ECO:0000256" key="10">
    <source>
        <dbReference type="SAM" id="MobiDB-lite"/>
    </source>
</evidence>
<keyword evidence="5 9" id="KW-0798">TonB box</keyword>
<evidence type="ECO:0000259" key="12">
    <source>
        <dbReference type="Pfam" id="PF07715"/>
    </source>
</evidence>
<dbReference type="RefSeq" id="WP_172343978.1">
    <property type="nucleotide sequence ID" value="NZ_JABKKJ010000003.1"/>
</dbReference>
<keyword evidence="14" id="KW-1185">Reference proteome</keyword>
<name>A0ABX2B2Q0_9BACT</name>
<evidence type="ECO:0000256" key="7">
    <source>
        <dbReference type="ARBA" id="ARBA00023237"/>
    </source>
</evidence>
<comment type="subcellular location">
    <subcellularLocation>
        <location evidence="1 8">Cell outer membrane</location>
        <topology evidence="1 8">Multi-pass membrane protein</topology>
    </subcellularLocation>
</comment>
<dbReference type="Gene3D" id="2.40.170.20">
    <property type="entry name" value="TonB-dependent receptor, beta-barrel domain"/>
    <property type="match status" value="1"/>
</dbReference>
<evidence type="ECO:0000256" key="5">
    <source>
        <dbReference type="ARBA" id="ARBA00023077"/>
    </source>
</evidence>
<dbReference type="InterPro" id="IPR008969">
    <property type="entry name" value="CarboxyPept-like_regulatory"/>
</dbReference>
<dbReference type="InterPro" id="IPR000531">
    <property type="entry name" value="Beta-barrel_TonB"/>
</dbReference>
<evidence type="ECO:0000256" key="1">
    <source>
        <dbReference type="ARBA" id="ARBA00004571"/>
    </source>
</evidence>
<dbReference type="Pfam" id="PF07715">
    <property type="entry name" value="Plug"/>
    <property type="match status" value="1"/>
</dbReference>
<dbReference type="InterPro" id="IPR036942">
    <property type="entry name" value="Beta-barrel_TonB_sf"/>
</dbReference>
<dbReference type="InterPro" id="IPR037066">
    <property type="entry name" value="Plug_dom_sf"/>
</dbReference>
<dbReference type="SUPFAM" id="SSF49464">
    <property type="entry name" value="Carboxypeptidase regulatory domain-like"/>
    <property type="match status" value="1"/>
</dbReference>
<dbReference type="NCBIfam" id="TIGR04057">
    <property type="entry name" value="SusC_RagA_signa"/>
    <property type="match status" value="1"/>
</dbReference>
<feature type="domain" description="TonB-dependent receptor plug" evidence="12">
    <location>
        <begin position="103"/>
        <end position="211"/>
    </location>
</feature>
<evidence type="ECO:0000313" key="13">
    <source>
        <dbReference type="EMBL" id="NPE24480.1"/>
    </source>
</evidence>
<dbReference type="Pfam" id="PF13715">
    <property type="entry name" value="CarbopepD_reg_2"/>
    <property type="match status" value="1"/>
</dbReference>
<keyword evidence="3 8" id="KW-1134">Transmembrane beta strand</keyword>
<evidence type="ECO:0000313" key="14">
    <source>
        <dbReference type="Proteomes" id="UP000820977"/>
    </source>
</evidence>
<organism evidence="13 14">
    <name type="scientific">Xylanibacter caecicola</name>
    <dbReference type="NCBI Taxonomy" id="2736294"/>
    <lineage>
        <taxon>Bacteria</taxon>
        <taxon>Pseudomonadati</taxon>
        <taxon>Bacteroidota</taxon>
        <taxon>Bacteroidia</taxon>
        <taxon>Bacteroidales</taxon>
        <taxon>Prevotellaceae</taxon>
        <taxon>Xylanibacter</taxon>
    </lineage>
</organism>
<proteinExistence type="inferred from homology"/>
<comment type="caution">
    <text evidence="13">The sequence shown here is derived from an EMBL/GenBank/DDBJ whole genome shotgun (WGS) entry which is preliminary data.</text>
</comment>
<dbReference type="InterPro" id="IPR023996">
    <property type="entry name" value="TonB-dep_OMP_SusC/RagA"/>
</dbReference>
<feature type="region of interest" description="Disordered" evidence="10">
    <location>
        <begin position="1"/>
        <end position="20"/>
    </location>
</feature>
<keyword evidence="2 8" id="KW-0813">Transport</keyword>
<dbReference type="InterPro" id="IPR039426">
    <property type="entry name" value="TonB-dep_rcpt-like"/>
</dbReference>
<evidence type="ECO:0000256" key="4">
    <source>
        <dbReference type="ARBA" id="ARBA00022692"/>
    </source>
</evidence>
<gene>
    <name evidence="13" type="ORF">HPS54_02910</name>
</gene>
<feature type="compositionally biased region" description="Polar residues" evidence="10">
    <location>
        <begin position="1"/>
        <end position="14"/>
    </location>
</feature>
<dbReference type="Proteomes" id="UP000820977">
    <property type="component" value="Unassembled WGS sequence"/>
</dbReference>
<dbReference type="InterPro" id="IPR023997">
    <property type="entry name" value="TonB-dep_OMP_SusC/RagA_CS"/>
</dbReference>
<sequence length="1003" mass="110809">MKSAETQQVNQSKTVKGKVVDDNGEPLIGVTVAVKGQTGTGCVTDVDGNYSLSVPSNSTLVFSYVGYTPVTVKAGGQSTINVTMKSDAQELDEVVAIGYGTMKKRDLTGATTSLRSDAITSVMASNPIEALQGKSTGVAVFTNNQPGEAPTLRIRGSASINAGTDPLYVVDGFALTDGNMNDINPADIESMEILKDASATAIYGSRGANGVVMITTKKGSEGKHNITVHANMGVKMRSRLIETITGQEFIDYLNKATKIQGGTEPFPGGTYDGRFYDWQEGVIKSSALTQDYGLMLDGMSGDTRYMFSAGYYNQDGLLEAQGYEKFSLHSNLEHKFNKWFSIGSNMQLTNSRQDILTNQVTNDLFRLAYPTDLPYNEDGSYNIIQHGEVFNPFADMNATDDYIKSLRFIGNFFAQVNFSEHFNYKLNIGYDVKTANRYQFISSQTAKGIQSGATTGSGMHRWTKQESRLMDNILTYSNQWGDHRMSLTGVYSWQDYKYRYSQMSGQFSNDALGAHDFAGASPASLKVQSDIYSNRLISWTARGTYAYKDRYMLTATIRFDGSSRFGDDSKWGTFPSVGLAWRASEENFLKNNKIITNLKLRTSYGVTGNQEIGNYQSLARLQTSTGNGNYSDGTNSIIGFYEEVGNSKLKWESTKQFDAGFDLTLIDRIYLNFDYYNRQTTDLLYNVPIPSTSGYQNVLSNVGKVSNYGLEFSASADVYKDKDWTVTVGGNFTYNTNKIKKLYDGADRIVIHDGTASTGLSRVLEVGQPVNGVYAYRSLGIIKSQEALDAYLEKMPGLRGTVGIGSEMYEDVNGDGKLSIEDTKCIGSIEPKYFYGFNLGVQWKEFKLQVYGQGAFKYASMSGAENHYTNGTKWSVGYQDTGNYAMWIDNSVKNQIGVPSKDGYHDMWDAETNPNGTAPGIGAKGVVLSNRTNADWSYFILKNIQMSYDFTKLINTSYIKSLVFNVNFQNFITSANHNGYNPENGDMSNPYGKTVIFGVNIKF</sequence>
<keyword evidence="4 8" id="KW-0812">Transmembrane</keyword>
<evidence type="ECO:0000256" key="9">
    <source>
        <dbReference type="RuleBase" id="RU003357"/>
    </source>
</evidence>
<evidence type="ECO:0000256" key="2">
    <source>
        <dbReference type="ARBA" id="ARBA00022448"/>
    </source>
</evidence>
<comment type="similarity">
    <text evidence="8 9">Belongs to the TonB-dependent receptor family.</text>
</comment>
<protein>
    <submittedName>
        <fullName evidence="13">TonB-dependent receptor</fullName>
    </submittedName>
</protein>
<evidence type="ECO:0000256" key="6">
    <source>
        <dbReference type="ARBA" id="ARBA00023136"/>
    </source>
</evidence>
<dbReference type="Pfam" id="PF00593">
    <property type="entry name" value="TonB_dep_Rec_b-barrel"/>
    <property type="match status" value="1"/>
</dbReference>
<accession>A0ABX2B2Q0</accession>